<evidence type="ECO:0000256" key="2">
    <source>
        <dbReference type="ARBA" id="ARBA00009604"/>
    </source>
</evidence>
<keyword evidence="4" id="KW-0324">Glycolysis</keyword>
<comment type="similarity">
    <text evidence="2">Belongs to the enolase family.</text>
</comment>
<keyword evidence="9" id="KW-1185">Reference proteome</keyword>
<dbReference type="InterPro" id="IPR020811">
    <property type="entry name" value="Enolase_N"/>
</dbReference>
<dbReference type="Pfam" id="PF03952">
    <property type="entry name" value="Enolase_N"/>
    <property type="match status" value="2"/>
</dbReference>
<evidence type="ECO:0000256" key="4">
    <source>
        <dbReference type="ARBA" id="ARBA00023152"/>
    </source>
</evidence>
<evidence type="ECO:0000256" key="1">
    <source>
        <dbReference type="ARBA" id="ARBA00005031"/>
    </source>
</evidence>
<evidence type="ECO:0000256" key="5">
    <source>
        <dbReference type="ARBA" id="ARBA00023239"/>
    </source>
</evidence>
<sequence>MSVQEYLDKHMLSRKIDAAVNAAVRANTSDPVLFIVKARQILDSRGIPTVEVDLYTNKGMFRASAPSGVSSGMNLAKWWRIFLRTANRRFFLGSSSETRPNLVGNALPTVNRRRGLRLCEIFLETDLTRLDLARLAPTRLDYSLFGPTDLRSCQNGLAGAPIGHWWYEATELRDGDKGMYLGNSVQRAVKNINEKTSETLIGMDLTLQSQIDQAMIDLDKTEKVPLYKHISDLSGRTNMILPVPAFCLISGGKHAGNTLAIKDILILPVGARKFEEAMQMGSETYHHLKCKATKLLFYLNEGTILSFAFSLCNFSVYGTVFFSNMKKCNGKVIVILVLCICSFREGLDLVKEAISRTGYGEKIKIGIDVSALISA</sequence>
<accession>A0A7J0H9W5</accession>
<name>A0A7J0H9W5_9ERIC</name>
<dbReference type="GO" id="GO:0006096">
    <property type="term" value="P:glycolytic process"/>
    <property type="evidence" value="ECO:0007669"/>
    <property type="project" value="UniProtKB-UniPathway"/>
</dbReference>
<dbReference type="InterPro" id="IPR000941">
    <property type="entry name" value="Enolase"/>
</dbReference>
<dbReference type="EC" id="4.2.1.11" evidence="3"/>
<dbReference type="EMBL" id="BJWL01000028">
    <property type="protein sequence ID" value="GFZ19808.1"/>
    <property type="molecule type" value="Genomic_DNA"/>
</dbReference>
<evidence type="ECO:0000313" key="8">
    <source>
        <dbReference type="EMBL" id="GFZ19808.1"/>
    </source>
</evidence>
<dbReference type="AlphaFoldDB" id="A0A7J0H9W5"/>
<dbReference type="PANTHER" id="PTHR11902:SF56">
    <property type="entry name" value="CYTOSOLIC ENOLASE 3"/>
    <property type="match status" value="1"/>
</dbReference>
<proteinExistence type="inferred from homology"/>
<dbReference type="GO" id="GO:0004634">
    <property type="term" value="F:phosphopyruvate hydratase activity"/>
    <property type="evidence" value="ECO:0007669"/>
    <property type="project" value="UniProtKB-EC"/>
</dbReference>
<comment type="caution">
    <text evidence="8">The sequence shown here is derived from an EMBL/GenBank/DDBJ whole genome shotgun (WGS) entry which is preliminary data.</text>
</comment>
<dbReference type="UniPathway" id="UPA00109">
    <property type="reaction ID" value="UER00187"/>
</dbReference>
<dbReference type="SMART" id="SM01193">
    <property type="entry name" value="Enolase_N"/>
    <property type="match status" value="1"/>
</dbReference>
<dbReference type="PANTHER" id="PTHR11902">
    <property type="entry name" value="ENOLASE"/>
    <property type="match status" value="1"/>
</dbReference>
<reference evidence="8 9" key="1">
    <citation type="submission" date="2019-07" db="EMBL/GenBank/DDBJ databases">
        <title>De Novo Assembly of kiwifruit Actinidia rufa.</title>
        <authorList>
            <person name="Sugita-Konishi S."/>
            <person name="Sato K."/>
            <person name="Mori E."/>
            <person name="Abe Y."/>
            <person name="Kisaki G."/>
            <person name="Hamano K."/>
            <person name="Suezawa K."/>
            <person name="Otani M."/>
            <person name="Fukuda T."/>
            <person name="Manabe T."/>
            <person name="Gomi K."/>
            <person name="Tabuchi M."/>
            <person name="Akimitsu K."/>
            <person name="Kataoka I."/>
        </authorList>
    </citation>
    <scope>NUCLEOTIDE SEQUENCE [LARGE SCALE GENOMIC DNA]</scope>
    <source>
        <strain evidence="9">cv. Fuchu</strain>
    </source>
</reference>
<dbReference type="InterPro" id="IPR020810">
    <property type="entry name" value="Enolase_C"/>
</dbReference>
<evidence type="ECO:0000259" key="7">
    <source>
        <dbReference type="SMART" id="SM01193"/>
    </source>
</evidence>
<protein>
    <recommendedName>
        <fullName evidence="3">phosphopyruvate hydratase</fullName>
        <ecNumber evidence="3">4.2.1.11</ecNumber>
    </recommendedName>
</protein>
<dbReference type="Gene3D" id="3.30.390.10">
    <property type="entry name" value="Enolase-like, N-terminal domain"/>
    <property type="match status" value="1"/>
</dbReference>
<dbReference type="SUPFAM" id="SSF54826">
    <property type="entry name" value="Enolase N-terminal domain-like"/>
    <property type="match status" value="2"/>
</dbReference>
<keyword evidence="5" id="KW-0456">Lyase</keyword>
<dbReference type="OrthoDB" id="1739814at2759"/>
<dbReference type="InterPro" id="IPR029017">
    <property type="entry name" value="Enolase-like_N"/>
</dbReference>
<gene>
    <name evidence="8" type="ORF">Acr_28g0005130</name>
</gene>
<evidence type="ECO:0000256" key="3">
    <source>
        <dbReference type="ARBA" id="ARBA00012058"/>
    </source>
</evidence>
<organism evidence="8 9">
    <name type="scientific">Actinidia rufa</name>
    <dbReference type="NCBI Taxonomy" id="165716"/>
    <lineage>
        <taxon>Eukaryota</taxon>
        <taxon>Viridiplantae</taxon>
        <taxon>Streptophyta</taxon>
        <taxon>Embryophyta</taxon>
        <taxon>Tracheophyta</taxon>
        <taxon>Spermatophyta</taxon>
        <taxon>Magnoliopsida</taxon>
        <taxon>eudicotyledons</taxon>
        <taxon>Gunneridae</taxon>
        <taxon>Pentapetalae</taxon>
        <taxon>asterids</taxon>
        <taxon>Ericales</taxon>
        <taxon>Actinidiaceae</taxon>
        <taxon>Actinidia</taxon>
    </lineage>
</organism>
<dbReference type="Pfam" id="PF00113">
    <property type="entry name" value="Enolase_C"/>
    <property type="match status" value="1"/>
</dbReference>
<evidence type="ECO:0000313" key="9">
    <source>
        <dbReference type="Proteomes" id="UP000585474"/>
    </source>
</evidence>
<dbReference type="SUPFAM" id="SSF51604">
    <property type="entry name" value="Enolase C-terminal domain-like"/>
    <property type="match status" value="1"/>
</dbReference>
<dbReference type="Proteomes" id="UP000585474">
    <property type="component" value="Unassembled WGS sequence"/>
</dbReference>
<evidence type="ECO:0000259" key="6">
    <source>
        <dbReference type="SMART" id="SM01192"/>
    </source>
</evidence>
<dbReference type="SMART" id="SM01192">
    <property type="entry name" value="Enolase_C"/>
    <property type="match status" value="1"/>
</dbReference>
<dbReference type="GO" id="GO:0000287">
    <property type="term" value="F:magnesium ion binding"/>
    <property type="evidence" value="ECO:0007669"/>
    <property type="project" value="InterPro"/>
</dbReference>
<feature type="domain" description="Enolase N-terminal" evidence="7">
    <location>
        <begin position="33"/>
        <end position="230"/>
    </location>
</feature>
<dbReference type="Gene3D" id="3.20.20.120">
    <property type="entry name" value="Enolase-like C-terminal domain"/>
    <property type="match status" value="1"/>
</dbReference>
<comment type="pathway">
    <text evidence="1">Carbohydrate degradation; glycolysis; pyruvate from D-glyceraldehyde 3-phosphate: step 4/5.</text>
</comment>
<dbReference type="InterPro" id="IPR036849">
    <property type="entry name" value="Enolase-like_C_sf"/>
</dbReference>
<dbReference type="GO" id="GO:0000015">
    <property type="term" value="C:phosphopyruvate hydratase complex"/>
    <property type="evidence" value="ECO:0007669"/>
    <property type="project" value="InterPro"/>
</dbReference>
<feature type="domain" description="Enolase C-terminal TIM barrel" evidence="6">
    <location>
        <begin position="238"/>
        <end position="375"/>
    </location>
</feature>